<proteinExistence type="predicted"/>
<sequence>MRFLRNIQPFVPVAMTGMVRHSGPQIASKALVNDRQKEIRFFSYAKGEDIDKEDPHEKFRAIWTGIREQAEY</sequence>
<reference evidence="1 2" key="1">
    <citation type="submission" date="2020-01" db="EMBL/GenBank/DDBJ databases">
        <title>Anaeroalcalibacter tamaniensis gen. nov., sp. nov., moderately halophilic strictly anaerobic fermenter bacterium from mud volcano of Taman peninsula.</title>
        <authorList>
            <person name="Frolova A."/>
            <person name="Merkel A.Y."/>
            <person name="Slobodkin A.I."/>
        </authorList>
    </citation>
    <scope>NUCLEOTIDE SEQUENCE [LARGE SCALE GENOMIC DNA]</scope>
    <source>
        <strain evidence="1 2">F-3ap</strain>
    </source>
</reference>
<keyword evidence="2" id="KW-1185">Reference proteome</keyword>
<dbReference type="RefSeq" id="WP_162369721.1">
    <property type="nucleotide sequence ID" value="NZ_JAAEEH010000008.1"/>
</dbReference>
<organism evidence="1 2">
    <name type="scientific">Anaerotalea alkaliphila</name>
    <dbReference type="NCBI Taxonomy" id="2662126"/>
    <lineage>
        <taxon>Bacteria</taxon>
        <taxon>Bacillati</taxon>
        <taxon>Bacillota</taxon>
        <taxon>Clostridia</taxon>
        <taxon>Eubacteriales</taxon>
        <taxon>Anaerotalea</taxon>
    </lineage>
</organism>
<dbReference type="AlphaFoldDB" id="A0A7X5HUL8"/>
<name>A0A7X5HUL8_9FIRM</name>
<protein>
    <submittedName>
        <fullName evidence="1">Uncharacterized protein</fullName>
    </submittedName>
</protein>
<accession>A0A7X5HUL8</accession>
<gene>
    <name evidence="1" type="ORF">GXN74_04445</name>
</gene>
<dbReference type="Proteomes" id="UP000461585">
    <property type="component" value="Unassembled WGS sequence"/>
</dbReference>
<dbReference type="EMBL" id="JAAEEH010000008">
    <property type="protein sequence ID" value="NDL66996.1"/>
    <property type="molecule type" value="Genomic_DNA"/>
</dbReference>
<evidence type="ECO:0000313" key="1">
    <source>
        <dbReference type="EMBL" id="NDL66996.1"/>
    </source>
</evidence>
<comment type="caution">
    <text evidence="1">The sequence shown here is derived from an EMBL/GenBank/DDBJ whole genome shotgun (WGS) entry which is preliminary data.</text>
</comment>
<evidence type="ECO:0000313" key="2">
    <source>
        <dbReference type="Proteomes" id="UP000461585"/>
    </source>
</evidence>